<dbReference type="PANTHER" id="PTHR46268:SF27">
    <property type="entry name" value="UNIVERSAL STRESS PROTEIN RV2623"/>
    <property type="match status" value="1"/>
</dbReference>
<dbReference type="SUPFAM" id="SSF52402">
    <property type="entry name" value="Adenine nucleotide alpha hydrolases-like"/>
    <property type="match status" value="2"/>
</dbReference>
<dbReference type="RefSeq" id="WP_144593005.1">
    <property type="nucleotide sequence ID" value="NZ_VJWX01000617.1"/>
</dbReference>
<dbReference type="EMBL" id="VJWX01000617">
    <property type="protein sequence ID" value="TVT20863.1"/>
    <property type="molecule type" value="Genomic_DNA"/>
</dbReference>
<organism evidence="5 6">
    <name type="scientific">Amycolatopsis rhizosphaerae</name>
    <dbReference type="NCBI Taxonomy" id="2053003"/>
    <lineage>
        <taxon>Bacteria</taxon>
        <taxon>Bacillati</taxon>
        <taxon>Actinomycetota</taxon>
        <taxon>Actinomycetes</taxon>
        <taxon>Pseudonocardiales</taxon>
        <taxon>Pseudonocardiaceae</taxon>
        <taxon>Amycolatopsis</taxon>
    </lineage>
</organism>
<dbReference type="Pfam" id="PF00582">
    <property type="entry name" value="Usp"/>
    <property type="match status" value="2"/>
</dbReference>
<accession>A0A558A9C9</accession>
<evidence type="ECO:0000313" key="5">
    <source>
        <dbReference type="EMBL" id="TVT20863.1"/>
    </source>
</evidence>
<dbReference type="PANTHER" id="PTHR46268">
    <property type="entry name" value="STRESS RESPONSE PROTEIN NHAX"/>
    <property type="match status" value="1"/>
</dbReference>
<evidence type="ECO:0000256" key="2">
    <source>
        <dbReference type="ARBA" id="ARBA00022741"/>
    </source>
</evidence>
<keyword evidence="2" id="KW-0547">Nucleotide-binding</keyword>
<evidence type="ECO:0000259" key="4">
    <source>
        <dbReference type="Pfam" id="PF00582"/>
    </source>
</evidence>
<dbReference type="InterPro" id="IPR006016">
    <property type="entry name" value="UspA"/>
</dbReference>
<dbReference type="GO" id="GO:0005524">
    <property type="term" value="F:ATP binding"/>
    <property type="evidence" value="ECO:0007669"/>
    <property type="project" value="UniProtKB-KW"/>
</dbReference>
<evidence type="ECO:0000256" key="3">
    <source>
        <dbReference type="ARBA" id="ARBA00022840"/>
    </source>
</evidence>
<evidence type="ECO:0000256" key="1">
    <source>
        <dbReference type="ARBA" id="ARBA00008791"/>
    </source>
</evidence>
<comment type="similarity">
    <text evidence="1">Belongs to the universal stress protein A family.</text>
</comment>
<keyword evidence="6" id="KW-1185">Reference proteome</keyword>
<sequence length="302" mass="31966">MTDVSSAVTGAIVVGVDGSEPAAQAVRWAAREAALRHLPLHLVYGFDPMFGYYGGGLPAPQSLFDELEAFAQGKLTEAADLAREIGPELRITTSRPNQPPIPVLLELGKKAEMIVLGASGRGGFTGMLAGSTTIAVAAHATCPVAVVRTRADGTVPAEGPVVVGVDGSRTSERALGVAFDEASWRGVPLIAVHSWSDVDYLTSVPVEYALLEQEPPDEEQRRVLAESLAGWQDKYPDVQVERVVVKDRPRHQLLEWAGRAQLVVAGSRGRGGFTGMLLGSTSQALIHHAGCPVLIVRPEQAG</sequence>
<dbReference type="AlphaFoldDB" id="A0A558A9C9"/>
<name>A0A558A9C9_9PSEU</name>
<dbReference type="Gene3D" id="3.40.50.620">
    <property type="entry name" value="HUPs"/>
    <property type="match status" value="2"/>
</dbReference>
<dbReference type="InterPro" id="IPR014729">
    <property type="entry name" value="Rossmann-like_a/b/a_fold"/>
</dbReference>
<dbReference type="InterPro" id="IPR006015">
    <property type="entry name" value="Universal_stress_UspA"/>
</dbReference>
<proteinExistence type="inferred from homology"/>
<evidence type="ECO:0000313" key="6">
    <source>
        <dbReference type="Proteomes" id="UP000320011"/>
    </source>
</evidence>
<dbReference type="OrthoDB" id="3404132at2"/>
<gene>
    <name evidence="5" type="ORF">FNH05_34285</name>
</gene>
<comment type="caution">
    <text evidence="5">The sequence shown here is derived from an EMBL/GenBank/DDBJ whole genome shotgun (WGS) entry which is preliminary data.</text>
</comment>
<dbReference type="PRINTS" id="PR01438">
    <property type="entry name" value="UNVRSLSTRESS"/>
</dbReference>
<reference evidence="5 6" key="1">
    <citation type="submission" date="2019-07" db="EMBL/GenBank/DDBJ databases">
        <authorList>
            <person name="Duangmal K."/>
            <person name="Teo W.F.A."/>
        </authorList>
    </citation>
    <scope>NUCLEOTIDE SEQUENCE [LARGE SCALE GENOMIC DNA]</scope>
    <source>
        <strain evidence="5 6">TBRC 6029</strain>
    </source>
</reference>
<protein>
    <submittedName>
        <fullName evidence="5">Universal stress protein</fullName>
    </submittedName>
</protein>
<feature type="domain" description="UspA" evidence="4">
    <location>
        <begin position="12"/>
        <end position="148"/>
    </location>
</feature>
<keyword evidence="3" id="KW-0067">ATP-binding</keyword>
<reference evidence="5 6" key="2">
    <citation type="submission" date="2019-08" db="EMBL/GenBank/DDBJ databases">
        <title>Amycolatopsis acidicola sp. nov., isolated from peat swamp forest soil.</title>
        <authorList>
            <person name="Srisuk N."/>
        </authorList>
    </citation>
    <scope>NUCLEOTIDE SEQUENCE [LARGE SCALE GENOMIC DNA]</scope>
    <source>
        <strain evidence="5 6">TBRC 6029</strain>
    </source>
</reference>
<dbReference type="Proteomes" id="UP000320011">
    <property type="component" value="Unassembled WGS sequence"/>
</dbReference>
<feature type="domain" description="UspA" evidence="4">
    <location>
        <begin position="160"/>
        <end position="297"/>
    </location>
</feature>